<dbReference type="PANTHER" id="PTHR30538:SF1">
    <property type="entry name" value="L-LYSINE 2,3-AMINOMUTASE"/>
    <property type="match status" value="1"/>
</dbReference>
<dbReference type="STRING" id="1805209.AUJ73_01420"/>
<dbReference type="EMBL" id="MNUY01000020">
    <property type="protein sequence ID" value="OIO15026.1"/>
    <property type="molecule type" value="Genomic_DNA"/>
</dbReference>
<proteinExistence type="predicted"/>
<evidence type="ECO:0000256" key="5">
    <source>
        <dbReference type="ARBA" id="ARBA00022898"/>
    </source>
</evidence>
<keyword evidence="3" id="KW-0949">S-adenosyl-L-methionine</keyword>
<comment type="caution">
    <text evidence="9">The sequence shown here is derived from an EMBL/GenBank/DDBJ whole genome shotgun (WGS) entry which is preliminary data.</text>
</comment>
<sequence>MLIKISPHLKQLAKESPAIRKQFYATDLEAKDVTQLPDLLLEEAHTKVKGLVHKYDNRVLILLTLQCASYCRFCTRRRTVSQVASGVITKQDLFNMKTYILQNSQIKEIILSGGDPFTVVPLLKEALTIFSRIPQIKWEPEFRYQIQKELIASSYKL</sequence>
<gene>
    <name evidence="9" type="ORF">AUJ73_01420</name>
</gene>
<keyword evidence="8" id="KW-0413">Isomerase</keyword>
<evidence type="ECO:0000256" key="2">
    <source>
        <dbReference type="ARBA" id="ARBA00022485"/>
    </source>
</evidence>
<dbReference type="SUPFAM" id="SSF102114">
    <property type="entry name" value="Radical SAM enzymes"/>
    <property type="match status" value="1"/>
</dbReference>
<reference evidence="9 10" key="1">
    <citation type="journal article" date="2016" name="Environ. Microbiol.">
        <title>Genomic resolution of a cold subsurface aquifer community provides metabolic insights for novel microbes adapted to high CO concentrations.</title>
        <authorList>
            <person name="Probst A.J."/>
            <person name="Castelle C.J."/>
            <person name="Singh A."/>
            <person name="Brown C.T."/>
            <person name="Anantharaman K."/>
            <person name="Sharon I."/>
            <person name="Hug L.A."/>
            <person name="Burstein D."/>
            <person name="Emerson J.B."/>
            <person name="Thomas B.C."/>
            <person name="Banfield J.F."/>
        </authorList>
    </citation>
    <scope>NUCLEOTIDE SEQUENCE [LARGE SCALE GENOMIC DNA]</scope>
    <source>
        <strain evidence="9">CG1_02_37_22</strain>
    </source>
</reference>
<evidence type="ECO:0000313" key="10">
    <source>
        <dbReference type="Proteomes" id="UP000183120"/>
    </source>
</evidence>
<evidence type="ECO:0000256" key="8">
    <source>
        <dbReference type="ARBA" id="ARBA00023235"/>
    </source>
</evidence>
<evidence type="ECO:0000256" key="7">
    <source>
        <dbReference type="ARBA" id="ARBA00023014"/>
    </source>
</evidence>
<dbReference type="SFLD" id="SFLDS00029">
    <property type="entry name" value="Radical_SAM"/>
    <property type="match status" value="1"/>
</dbReference>
<evidence type="ECO:0000256" key="3">
    <source>
        <dbReference type="ARBA" id="ARBA00022691"/>
    </source>
</evidence>
<dbReference type="GO" id="GO:0016853">
    <property type="term" value="F:isomerase activity"/>
    <property type="evidence" value="ECO:0007669"/>
    <property type="project" value="UniProtKB-KW"/>
</dbReference>
<keyword evidence="5" id="KW-0663">Pyridoxal phosphate</keyword>
<evidence type="ECO:0000256" key="6">
    <source>
        <dbReference type="ARBA" id="ARBA00023004"/>
    </source>
</evidence>
<comment type="cofactor">
    <cofactor evidence="1">
        <name>pyridoxal 5'-phosphate</name>
        <dbReference type="ChEBI" id="CHEBI:597326"/>
    </cofactor>
</comment>
<name>A0A1J4TSZ4_9BACT</name>
<dbReference type="GO" id="GO:0051539">
    <property type="term" value="F:4 iron, 4 sulfur cluster binding"/>
    <property type="evidence" value="ECO:0007669"/>
    <property type="project" value="UniProtKB-KW"/>
</dbReference>
<evidence type="ECO:0000313" key="9">
    <source>
        <dbReference type="EMBL" id="OIO15026.1"/>
    </source>
</evidence>
<keyword evidence="4" id="KW-0479">Metal-binding</keyword>
<protein>
    <recommendedName>
        <fullName evidence="11">Radical SAM core domain-containing protein</fullName>
    </recommendedName>
</protein>
<dbReference type="InterPro" id="IPR058240">
    <property type="entry name" value="rSAM_sf"/>
</dbReference>
<keyword evidence="7" id="KW-0411">Iron-sulfur</keyword>
<dbReference type="InterPro" id="IPR003739">
    <property type="entry name" value="Lys_aminomutase/Glu_NH3_mut"/>
</dbReference>
<dbReference type="AlphaFoldDB" id="A0A1J4TSZ4"/>
<evidence type="ECO:0000256" key="1">
    <source>
        <dbReference type="ARBA" id="ARBA00001933"/>
    </source>
</evidence>
<dbReference type="GO" id="GO:0046872">
    <property type="term" value="F:metal ion binding"/>
    <property type="evidence" value="ECO:0007669"/>
    <property type="project" value="UniProtKB-KW"/>
</dbReference>
<dbReference type="PANTHER" id="PTHR30538">
    <property type="entry name" value="LYSINE 2,3-AMINOMUTASE-RELATED"/>
    <property type="match status" value="1"/>
</dbReference>
<dbReference type="Pfam" id="PF13353">
    <property type="entry name" value="Fer4_12"/>
    <property type="match status" value="1"/>
</dbReference>
<evidence type="ECO:0008006" key="11">
    <source>
        <dbReference type="Google" id="ProtNLM"/>
    </source>
</evidence>
<keyword evidence="2" id="KW-0004">4Fe-4S</keyword>
<accession>A0A1J4TSZ4</accession>
<dbReference type="InterPro" id="IPR007197">
    <property type="entry name" value="rSAM"/>
</dbReference>
<evidence type="ECO:0000256" key="4">
    <source>
        <dbReference type="ARBA" id="ARBA00022723"/>
    </source>
</evidence>
<dbReference type="Gene3D" id="3.20.20.70">
    <property type="entry name" value="Aldolase class I"/>
    <property type="match status" value="1"/>
</dbReference>
<keyword evidence="6" id="KW-0408">Iron</keyword>
<organism evidence="9 10">
    <name type="scientific">Candidatus Gottesmanbacteria bacterium CG1_02_37_22</name>
    <dbReference type="NCBI Taxonomy" id="1805209"/>
    <lineage>
        <taxon>Bacteria</taxon>
        <taxon>Candidatus Gottesmaniibacteriota</taxon>
    </lineage>
</organism>
<dbReference type="InterPro" id="IPR013785">
    <property type="entry name" value="Aldolase_TIM"/>
</dbReference>
<dbReference type="Proteomes" id="UP000183120">
    <property type="component" value="Unassembled WGS sequence"/>
</dbReference>